<feature type="transmembrane region" description="Helical" evidence="6">
    <location>
        <begin position="154"/>
        <end position="174"/>
    </location>
</feature>
<feature type="region of interest" description="Disordered" evidence="5">
    <location>
        <begin position="317"/>
        <end position="345"/>
    </location>
</feature>
<feature type="transmembrane region" description="Helical" evidence="6">
    <location>
        <begin position="276"/>
        <end position="299"/>
    </location>
</feature>
<evidence type="ECO:0000313" key="8">
    <source>
        <dbReference type="EMBL" id="KAK7194139.1"/>
    </source>
</evidence>
<evidence type="ECO:0000256" key="2">
    <source>
        <dbReference type="ARBA" id="ARBA00022692"/>
    </source>
</evidence>
<evidence type="ECO:0000256" key="4">
    <source>
        <dbReference type="ARBA" id="ARBA00023136"/>
    </source>
</evidence>
<keyword evidence="2 6" id="KW-0812">Transmembrane</keyword>
<feature type="transmembrane region" description="Helical" evidence="6">
    <location>
        <begin position="470"/>
        <end position="493"/>
    </location>
</feature>
<feature type="transmembrane region" description="Helical" evidence="6">
    <location>
        <begin position="244"/>
        <end position="264"/>
    </location>
</feature>
<dbReference type="SUPFAM" id="SSF103473">
    <property type="entry name" value="MFS general substrate transporter"/>
    <property type="match status" value="1"/>
</dbReference>
<dbReference type="EMBL" id="JAECZO010000031">
    <property type="protein sequence ID" value="KAK7194139.1"/>
    <property type="molecule type" value="Genomic_DNA"/>
</dbReference>
<organism evidence="8 9">
    <name type="scientific">Novymonas esmeraldas</name>
    <dbReference type="NCBI Taxonomy" id="1808958"/>
    <lineage>
        <taxon>Eukaryota</taxon>
        <taxon>Discoba</taxon>
        <taxon>Euglenozoa</taxon>
        <taxon>Kinetoplastea</taxon>
        <taxon>Metakinetoplastina</taxon>
        <taxon>Trypanosomatida</taxon>
        <taxon>Trypanosomatidae</taxon>
        <taxon>Novymonas</taxon>
    </lineage>
</organism>
<evidence type="ECO:0000256" key="5">
    <source>
        <dbReference type="SAM" id="MobiDB-lite"/>
    </source>
</evidence>
<feature type="transmembrane region" description="Helical" evidence="6">
    <location>
        <begin position="66"/>
        <end position="84"/>
    </location>
</feature>
<feature type="transmembrane region" description="Helical" evidence="6">
    <location>
        <begin position="26"/>
        <end position="45"/>
    </location>
</feature>
<protein>
    <submittedName>
        <fullName evidence="8">Protein Associated with Differentiation</fullName>
    </submittedName>
</protein>
<feature type="transmembrane region" description="Helical" evidence="6">
    <location>
        <begin position="531"/>
        <end position="551"/>
    </location>
</feature>
<dbReference type="GO" id="GO:0016020">
    <property type="term" value="C:membrane"/>
    <property type="evidence" value="ECO:0007669"/>
    <property type="project" value="UniProtKB-SubCell"/>
</dbReference>
<comment type="subcellular location">
    <subcellularLocation>
        <location evidence="1">Membrane</location>
        <topology evidence="1">Multi-pass membrane protein</topology>
    </subcellularLocation>
</comment>
<dbReference type="InterPro" id="IPR010658">
    <property type="entry name" value="Nodulin-like"/>
</dbReference>
<feature type="transmembrane region" description="Helical" evidence="6">
    <location>
        <begin position="124"/>
        <end position="148"/>
    </location>
</feature>
<evidence type="ECO:0000256" key="3">
    <source>
        <dbReference type="ARBA" id="ARBA00022989"/>
    </source>
</evidence>
<feature type="transmembrane region" description="Helical" evidence="6">
    <location>
        <begin position="186"/>
        <end position="206"/>
    </location>
</feature>
<evidence type="ECO:0000259" key="7">
    <source>
        <dbReference type="Pfam" id="PF06813"/>
    </source>
</evidence>
<dbReference type="PANTHER" id="PTHR21576:SF157">
    <property type="entry name" value="NODULIN-LIKE DOMAIN-CONTAINING PROTEIN"/>
    <property type="match status" value="1"/>
</dbReference>
<accession>A0AAW0EKJ6</accession>
<dbReference type="Pfam" id="PF06813">
    <property type="entry name" value="Nodulin-like"/>
    <property type="match status" value="1"/>
</dbReference>
<keyword evidence="3 6" id="KW-1133">Transmembrane helix</keyword>
<feature type="domain" description="Nodulin-like" evidence="7">
    <location>
        <begin position="42"/>
        <end position="292"/>
    </location>
</feature>
<comment type="caution">
    <text evidence="8">The sequence shown here is derived from an EMBL/GenBank/DDBJ whole genome shotgun (WGS) entry which is preliminary data.</text>
</comment>
<dbReference type="InterPro" id="IPR036259">
    <property type="entry name" value="MFS_trans_sf"/>
</dbReference>
<feature type="transmembrane region" description="Helical" evidence="6">
    <location>
        <begin position="90"/>
        <end position="112"/>
    </location>
</feature>
<feature type="transmembrane region" description="Helical" evidence="6">
    <location>
        <begin position="575"/>
        <end position="596"/>
    </location>
</feature>
<proteinExistence type="predicted"/>
<evidence type="ECO:0000256" key="6">
    <source>
        <dbReference type="SAM" id="Phobius"/>
    </source>
</evidence>
<dbReference type="Proteomes" id="UP001430356">
    <property type="component" value="Unassembled WGS sequence"/>
</dbReference>
<evidence type="ECO:0000313" key="9">
    <source>
        <dbReference type="Proteomes" id="UP001430356"/>
    </source>
</evidence>
<name>A0AAW0EKJ6_9TRYP</name>
<dbReference type="AlphaFoldDB" id="A0AAW0EKJ6"/>
<keyword evidence="4 6" id="KW-0472">Membrane</keyword>
<gene>
    <name evidence="8" type="ORF">NESM_000327200</name>
</gene>
<dbReference type="Gene3D" id="1.20.1250.20">
    <property type="entry name" value="MFS general substrate transporter like domains"/>
    <property type="match status" value="1"/>
</dbReference>
<reference evidence="8 9" key="1">
    <citation type="journal article" date="2021" name="MBio">
        <title>A New Model Trypanosomatid, Novymonas esmeraldas: Genomic Perception of Its 'Candidatus Pandoraea novymonadis' Endosymbiont.</title>
        <authorList>
            <person name="Zakharova A."/>
            <person name="Saura A."/>
            <person name="Butenko A."/>
            <person name="Podesvova L."/>
            <person name="Warmusova S."/>
            <person name="Kostygov A.Y."/>
            <person name="Nenarokova A."/>
            <person name="Lukes J."/>
            <person name="Opperdoes F.R."/>
            <person name="Yurchenko V."/>
        </authorList>
    </citation>
    <scope>NUCLEOTIDE SEQUENCE [LARGE SCALE GENOMIC DNA]</scope>
    <source>
        <strain evidence="8 9">E262AT.01</strain>
    </source>
</reference>
<dbReference type="PANTHER" id="PTHR21576">
    <property type="entry name" value="UNCHARACTERIZED NODULIN-LIKE PROTEIN"/>
    <property type="match status" value="1"/>
</dbReference>
<feature type="transmembrane region" description="Helical" evidence="6">
    <location>
        <begin position="400"/>
        <end position="423"/>
    </location>
</feature>
<evidence type="ECO:0000256" key="1">
    <source>
        <dbReference type="ARBA" id="ARBA00004141"/>
    </source>
</evidence>
<keyword evidence="9" id="KW-1185">Reference proteome</keyword>
<sequence>MESKEEVAVIRLATGPQKRINEYRRFGLVVLACFGGIVCSFTYAWNLISGEMQSRYHLKQRDLSTIVTVGLVVMHCVLPYAFLYDYLGPVPIASILTVYIPLGTLLLALCFMGKITGSVVRLSVFNAMMSTGCVLIDLVCCMTVLSHFPSNRGPVIALLKTFIGLGSAIVGTFYEGFFDADPQKHFFFLFSLAFAVGALCIVFVRLPPYHLTQYEEKHLSVEEKERRVATKAQYLRQGAPLRRFAWGFVILVVLIIFLPTQSALVSYLRLGKGAKLAFALVTVVLLLLYPLIAAPLSFLDSDHIPFFHPVRNERRQSSAFDDADAGRGSEPLELTESTSKKMANEPDADLKGARYEVALVADSPSEDSDRRNNIETEVDYLAPQYQGSFFHNLRLLELWALWWTLFTVVGAEFVIIFNARFILFALQGQRGDPALPTTLTVLNGAGSAVGRLLMAYLEVWSQKRKAEDRVPLTIALFFPTTAVIIAIVLFLVVPARALPLPYCVAAMGNGFCAATQILVTRTLFAKDSAKHYHFIFTSTLVACLVFNRFLYGEWYTVQAEKQAHADNLCYGKKCVLMPLVVLLGLCVSAFITDVVVHLRYRSYCIKTLAERARLRAEAAQAGNVVDDGLQPQETSEEPRKE</sequence>
<feature type="transmembrane region" description="Helical" evidence="6">
    <location>
        <begin position="499"/>
        <end position="519"/>
    </location>
</feature>